<dbReference type="Proteomes" id="UP000789901">
    <property type="component" value="Unassembled WGS sequence"/>
</dbReference>
<comment type="caution">
    <text evidence="1">The sequence shown here is derived from an EMBL/GenBank/DDBJ whole genome shotgun (WGS) entry which is preliminary data.</text>
</comment>
<name>A0ABN7VV80_GIGMA</name>
<gene>
    <name evidence="1" type="ORF">GMARGA_LOCUS23035</name>
</gene>
<keyword evidence="2" id="KW-1185">Reference proteome</keyword>
<feature type="non-terminal residue" evidence="1">
    <location>
        <position position="88"/>
    </location>
</feature>
<accession>A0ABN7VV80</accession>
<evidence type="ECO:0000313" key="2">
    <source>
        <dbReference type="Proteomes" id="UP000789901"/>
    </source>
</evidence>
<proteinExistence type="predicted"/>
<evidence type="ECO:0000313" key="1">
    <source>
        <dbReference type="EMBL" id="CAG8800739.1"/>
    </source>
</evidence>
<organism evidence="1 2">
    <name type="scientific">Gigaspora margarita</name>
    <dbReference type="NCBI Taxonomy" id="4874"/>
    <lineage>
        <taxon>Eukaryota</taxon>
        <taxon>Fungi</taxon>
        <taxon>Fungi incertae sedis</taxon>
        <taxon>Mucoromycota</taxon>
        <taxon>Glomeromycotina</taxon>
        <taxon>Glomeromycetes</taxon>
        <taxon>Diversisporales</taxon>
        <taxon>Gigasporaceae</taxon>
        <taxon>Gigaspora</taxon>
    </lineage>
</organism>
<protein>
    <submittedName>
        <fullName evidence="1">1824_t:CDS:1</fullName>
    </submittedName>
</protein>
<dbReference type="EMBL" id="CAJVQB010022957">
    <property type="protein sequence ID" value="CAG8800739.1"/>
    <property type="molecule type" value="Genomic_DNA"/>
</dbReference>
<sequence>MPQLSVVPEFLKIPLPFISSTELLDRKVNKEISELHFETGPTRAITTEAKFLLETPVTVNMLDFQLNRIPISQMTNVEIKIADPVAII</sequence>
<reference evidence="1 2" key="1">
    <citation type="submission" date="2021-06" db="EMBL/GenBank/DDBJ databases">
        <authorList>
            <person name="Kallberg Y."/>
            <person name="Tangrot J."/>
            <person name="Rosling A."/>
        </authorList>
    </citation>
    <scope>NUCLEOTIDE SEQUENCE [LARGE SCALE GENOMIC DNA]</scope>
    <source>
        <strain evidence="1 2">120-4 pot B 10/14</strain>
    </source>
</reference>